<dbReference type="Proteomes" id="UP000198688">
    <property type="component" value="Chromosome I"/>
</dbReference>
<protein>
    <recommendedName>
        <fullName evidence="4">Lipoprotein LprG</fullName>
    </recommendedName>
</protein>
<dbReference type="InterPro" id="IPR029046">
    <property type="entry name" value="LolA/LolB/LppX"/>
</dbReference>
<dbReference type="Gene3D" id="2.50.20.20">
    <property type="match status" value="1"/>
</dbReference>
<name>A0A1H1ZQH7_9ACTN</name>
<dbReference type="PROSITE" id="PS51257">
    <property type="entry name" value="PROKAR_LIPOPROTEIN"/>
    <property type="match status" value="1"/>
</dbReference>
<feature type="signal peptide" evidence="1">
    <location>
        <begin position="1"/>
        <end position="21"/>
    </location>
</feature>
<keyword evidence="3" id="KW-1185">Reference proteome</keyword>
<dbReference type="AlphaFoldDB" id="A0A1H1ZQH7"/>
<dbReference type="RefSeq" id="WP_157751642.1">
    <property type="nucleotide sequence ID" value="NZ_BOMJ01000073.1"/>
</dbReference>
<accession>A0A1H1ZQH7</accession>
<gene>
    <name evidence="2" type="ORF">SAMN04489716_3441</name>
</gene>
<evidence type="ECO:0000313" key="2">
    <source>
        <dbReference type="EMBL" id="SDT35900.1"/>
    </source>
</evidence>
<dbReference type="EMBL" id="LT629758">
    <property type="protein sequence ID" value="SDT35900.1"/>
    <property type="molecule type" value="Genomic_DNA"/>
</dbReference>
<evidence type="ECO:0000256" key="1">
    <source>
        <dbReference type="SAM" id="SignalP"/>
    </source>
</evidence>
<dbReference type="OrthoDB" id="3427828at2"/>
<sequence>MRKRTVGGAMMLLAVGGCAGAGPSDAGGVTASASPSPVDAAVALVQARAALESASYRFATTLNNGVSVTGVVDPRSQDSETVMTSPQGTLTIRKVDGVNYVLVATTESTGEPGTDGTKWVNATAEGGGAAAFEPATLNQSLSSATEVRWADDDTISGVIDMVKVAEQLGGDPTALAGKDTRFPFEADIDAAGRLVEYQFIPPAGLSATSSVTYSDFGTPVALAAPPASEVRAP</sequence>
<evidence type="ECO:0008006" key="4">
    <source>
        <dbReference type="Google" id="ProtNLM"/>
    </source>
</evidence>
<organism evidence="2 3">
    <name type="scientific">Actinoplanes derwentensis</name>
    <dbReference type="NCBI Taxonomy" id="113562"/>
    <lineage>
        <taxon>Bacteria</taxon>
        <taxon>Bacillati</taxon>
        <taxon>Actinomycetota</taxon>
        <taxon>Actinomycetes</taxon>
        <taxon>Micromonosporales</taxon>
        <taxon>Micromonosporaceae</taxon>
        <taxon>Actinoplanes</taxon>
    </lineage>
</organism>
<evidence type="ECO:0000313" key="3">
    <source>
        <dbReference type="Proteomes" id="UP000198688"/>
    </source>
</evidence>
<keyword evidence="1" id="KW-0732">Signal</keyword>
<reference evidence="2 3" key="1">
    <citation type="submission" date="2016-10" db="EMBL/GenBank/DDBJ databases">
        <authorList>
            <person name="de Groot N.N."/>
        </authorList>
    </citation>
    <scope>NUCLEOTIDE SEQUENCE [LARGE SCALE GENOMIC DNA]</scope>
    <source>
        <strain evidence="2 3">DSM 43941</strain>
    </source>
</reference>
<feature type="chain" id="PRO_5038463478" description="Lipoprotein LprG" evidence="1">
    <location>
        <begin position="22"/>
        <end position="233"/>
    </location>
</feature>
<dbReference type="SUPFAM" id="SSF89392">
    <property type="entry name" value="Prokaryotic lipoproteins and lipoprotein localization factors"/>
    <property type="match status" value="1"/>
</dbReference>
<proteinExistence type="predicted"/>